<accession>A0A0D8P442</accession>
<dbReference type="Gene3D" id="3.40.30.10">
    <property type="entry name" value="Glutaredoxin"/>
    <property type="match status" value="1"/>
</dbReference>
<proteinExistence type="inferred from homology"/>
<keyword evidence="1 6" id="KW-0575">Peroxidase</keyword>
<comment type="subunit">
    <text evidence="6">Homodimer.</text>
</comment>
<dbReference type="RefSeq" id="WP_045037048.1">
    <property type="nucleotide sequence ID" value="NZ_JZSR01000016.1"/>
</dbReference>
<comment type="miscellaneous">
    <text evidence="6">The active site is a conserved redox-active cysteine residue, the peroxidatic cysteine (C(P)), which makes the nucleophilic attack on the peroxide substrate. The peroxide oxidizes the C(P)-SH to cysteine sulfenic acid (C(P)-SOH), which then reacts with another cysteine residue, the resolving cysteine (C(R)), to form a disulfide bridge. The disulfide is subsequently reduced by an appropriate electron donor to complete the catalytic cycle. In this atypical 2-Cys peroxiredoxin, C(R) is present in the same subunit to form an intramolecular disulfide. The disulfide is subsequently reduced by thioredoxin.</text>
</comment>
<evidence type="ECO:0000256" key="4">
    <source>
        <dbReference type="ARBA" id="ARBA00023157"/>
    </source>
</evidence>
<reference evidence="8 11" key="1">
    <citation type="submission" date="2018-01" db="EMBL/GenBank/DDBJ databases">
        <title>Whole genome sequencing of Histamine producing bacteria.</title>
        <authorList>
            <person name="Butler K."/>
        </authorList>
    </citation>
    <scope>NUCLEOTIDE SEQUENCE [LARGE SCALE GENOMIC DNA]</scope>
    <source>
        <strain evidence="9 10">ATCC 51761</strain>
        <strain evidence="8 11">NCIMB 13481</strain>
    </source>
</reference>
<keyword evidence="5 6" id="KW-0676">Redox-active center</keyword>
<dbReference type="OrthoDB" id="9781543at2"/>
<dbReference type="EC" id="1.11.1.24" evidence="6"/>
<comment type="function">
    <text evidence="6">Thiol-specific peroxidase that catalyzes the reduction of hydrogen peroxide and organic hydroperoxides to water and alcohols, respectively. Plays a role in cell protection against oxidative stress by detoxifying peroxides.</text>
</comment>
<dbReference type="PROSITE" id="PS01265">
    <property type="entry name" value="TPX"/>
    <property type="match status" value="1"/>
</dbReference>
<dbReference type="PANTHER" id="PTHR43110">
    <property type="entry name" value="THIOL PEROXIDASE"/>
    <property type="match status" value="1"/>
</dbReference>
<dbReference type="NCBIfam" id="NF001808">
    <property type="entry name" value="PRK00522.1"/>
    <property type="match status" value="1"/>
</dbReference>
<dbReference type="GO" id="GO:0008379">
    <property type="term" value="F:thioredoxin peroxidase activity"/>
    <property type="evidence" value="ECO:0007669"/>
    <property type="project" value="UniProtKB-UniRule"/>
</dbReference>
<evidence type="ECO:0000256" key="3">
    <source>
        <dbReference type="ARBA" id="ARBA00023002"/>
    </source>
</evidence>
<dbReference type="SUPFAM" id="SSF52833">
    <property type="entry name" value="Thioredoxin-like"/>
    <property type="match status" value="1"/>
</dbReference>
<evidence type="ECO:0000313" key="9">
    <source>
        <dbReference type="EMBL" id="PSW95163.1"/>
    </source>
</evidence>
<dbReference type="PANTHER" id="PTHR43110:SF1">
    <property type="entry name" value="THIOL PEROXIDASE"/>
    <property type="match status" value="1"/>
</dbReference>
<evidence type="ECO:0000256" key="5">
    <source>
        <dbReference type="ARBA" id="ARBA00023284"/>
    </source>
</evidence>
<dbReference type="Proteomes" id="UP000241954">
    <property type="component" value="Unassembled WGS sequence"/>
</dbReference>
<dbReference type="InterPro" id="IPR018219">
    <property type="entry name" value="Tpx_CS"/>
</dbReference>
<dbReference type="InterPro" id="IPR036249">
    <property type="entry name" value="Thioredoxin-like_sf"/>
</dbReference>
<organism evidence="8 11">
    <name type="scientific">Photobacterium iliopiscarium</name>
    <dbReference type="NCBI Taxonomy" id="56192"/>
    <lineage>
        <taxon>Bacteria</taxon>
        <taxon>Pseudomonadati</taxon>
        <taxon>Pseudomonadota</taxon>
        <taxon>Gammaproteobacteria</taxon>
        <taxon>Vibrionales</taxon>
        <taxon>Vibrionaceae</taxon>
        <taxon>Photobacterium</taxon>
    </lineage>
</organism>
<dbReference type="EMBL" id="PYLW01000019">
    <property type="protein sequence ID" value="PSV94254.1"/>
    <property type="molecule type" value="Genomic_DNA"/>
</dbReference>
<dbReference type="Proteomes" id="UP000241190">
    <property type="component" value="Unassembled WGS sequence"/>
</dbReference>
<gene>
    <name evidence="6" type="primary">tpx</name>
    <name evidence="8" type="ORF">C9I88_15180</name>
    <name evidence="9" type="ORF">C9J52_12165</name>
</gene>
<evidence type="ECO:0000313" key="11">
    <source>
        <dbReference type="Proteomes" id="UP000241954"/>
    </source>
</evidence>
<protein>
    <recommendedName>
        <fullName evidence="6">Thiol peroxidase</fullName>
        <shortName evidence="6">Tpx</shortName>
        <ecNumber evidence="6">1.11.1.24</ecNumber>
    </recommendedName>
    <alternativeName>
        <fullName evidence="6">Peroxiredoxin tpx</fullName>
        <shortName evidence="6">Prx</shortName>
    </alternativeName>
    <alternativeName>
        <fullName evidence="6">Thioredoxin peroxidase</fullName>
    </alternativeName>
    <alternativeName>
        <fullName evidence="6">Thioredoxin-dependent peroxiredoxin</fullName>
    </alternativeName>
</protein>
<comment type="similarity">
    <text evidence="6">Belongs to the peroxiredoxin family. Tpx subfamily.</text>
</comment>
<feature type="domain" description="Thioredoxin" evidence="7">
    <location>
        <begin position="17"/>
        <end position="165"/>
    </location>
</feature>
<dbReference type="InterPro" id="IPR013766">
    <property type="entry name" value="Thioredoxin_domain"/>
</dbReference>
<evidence type="ECO:0000256" key="1">
    <source>
        <dbReference type="ARBA" id="ARBA00022559"/>
    </source>
</evidence>
<feature type="active site" description="Cysteine sulfenic acid (-SOH) intermediate" evidence="6">
    <location>
        <position position="59"/>
    </location>
</feature>
<name>A0A0D8P442_9GAMM</name>
<comment type="caution">
    <text evidence="8">The sequence shown here is derived from an EMBL/GenBank/DDBJ whole genome shotgun (WGS) entry which is preliminary data.</text>
</comment>
<evidence type="ECO:0000313" key="8">
    <source>
        <dbReference type="EMBL" id="PSV94254.1"/>
    </source>
</evidence>
<keyword evidence="3 6" id="KW-0560">Oxidoreductase</keyword>
<dbReference type="InterPro" id="IPR002065">
    <property type="entry name" value="TPX"/>
</dbReference>
<dbReference type="InterPro" id="IPR013740">
    <property type="entry name" value="Redoxin"/>
</dbReference>
<evidence type="ECO:0000256" key="6">
    <source>
        <dbReference type="HAMAP-Rule" id="MF_00269"/>
    </source>
</evidence>
<evidence type="ECO:0000313" key="10">
    <source>
        <dbReference type="Proteomes" id="UP000241190"/>
    </source>
</evidence>
<evidence type="ECO:0000259" key="7">
    <source>
        <dbReference type="PROSITE" id="PS51352"/>
    </source>
</evidence>
<dbReference type="EMBL" id="PYOP01000018">
    <property type="protein sequence ID" value="PSW95163.1"/>
    <property type="molecule type" value="Genomic_DNA"/>
</dbReference>
<sequence length="165" mass="17773">MPVTIEGKKLSVLGQFPQVGQQAPEFTLCGADLSDLTLSSFKGKKVVLNIFPSVDTPVCAMSVRAFNQMAADIDNTVVLCISADLPFAASRFCAAEGIENVKTASFFREPQFTQAYGVNINEGPLKGLAARAVIILNEDGQVTYSERVAEIKHEPNYEAAMAALR</sequence>
<dbReference type="Pfam" id="PF08534">
    <property type="entry name" value="Redoxin"/>
    <property type="match status" value="1"/>
</dbReference>
<feature type="disulfide bond" description="Redox-active" evidence="6">
    <location>
        <begin position="59"/>
        <end position="93"/>
    </location>
</feature>
<dbReference type="CDD" id="cd03014">
    <property type="entry name" value="PRX_Atyp2cys"/>
    <property type="match status" value="1"/>
</dbReference>
<keyword evidence="4 6" id="KW-1015">Disulfide bond</keyword>
<comment type="catalytic activity">
    <reaction evidence="6">
        <text>a hydroperoxide + [thioredoxin]-dithiol = an alcohol + [thioredoxin]-disulfide + H2O</text>
        <dbReference type="Rhea" id="RHEA:62620"/>
        <dbReference type="Rhea" id="RHEA-COMP:10698"/>
        <dbReference type="Rhea" id="RHEA-COMP:10700"/>
        <dbReference type="ChEBI" id="CHEBI:15377"/>
        <dbReference type="ChEBI" id="CHEBI:29950"/>
        <dbReference type="ChEBI" id="CHEBI:30879"/>
        <dbReference type="ChEBI" id="CHEBI:35924"/>
        <dbReference type="ChEBI" id="CHEBI:50058"/>
        <dbReference type="EC" id="1.11.1.24"/>
    </reaction>
</comment>
<keyword evidence="2 6" id="KW-0049">Antioxidant</keyword>
<dbReference type="STRING" id="56192.UB38_08075"/>
<dbReference type="AlphaFoldDB" id="A0A0D8P442"/>
<dbReference type="GeneID" id="93547129"/>
<evidence type="ECO:0000256" key="2">
    <source>
        <dbReference type="ARBA" id="ARBA00022862"/>
    </source>
</evidence>
<dbReference type="InterPro" id="IPR050455">
    <property type="entry name" value="Tpx_Peroxidase_subfamily"/>
</dbReference>
<dbReference type="HAMAP" id="MF_00269">
    <property type="entry name" value="Tpx"/>
    <property type="match status" value="1"/>
</dbReference>
<dbReference type="PROSITE" id="PS51352">
    <property type="entry name" value="THIOREDOXIN_2"/>
    <property type="match status" value="1"/>
</dbReference>
<keyword evidence="10" id="KW-1185">Reference proteome</keyword>